<sequence length="309" mass="32906">MPRFIRPSFSAPLWVARVAWVALALIPSGIAPTLASHGRSAQLVFTLAAWALWGLGTLAIFWLSPYSLSALRMVAPLVVVGLVGFVFTSLSTYNDVALSDVAWPLVGVAVAVLALVCIFLPALGLLHVQASAYGDEKRLLLRVPAAQIAPIAVSYLVLAALVVATLFAIAGEVWWLAAVCLVPTVLIFRVVPKRLHRFSRRWLVVVPAGVVVHDELLLAETFMVRTTAVTHVELSATGGDALNLTGDIAGVRRQLVLVVQLREAEKLAVSPYLAKMLGTLDALHVQSYAVAPTLAGHALAALTRPPATT</sequence>
<dbReference type="EMBL" id="CAFBPN010000115">
    <property type="protein sequence ID" value="CAB5029634.1"/>
    <property type="molecule type" value="Genomic_DNA"/>
</dbReference>
<organism evidence="2">
    <name type="scientific">freshwater metagenome</name>
    <dbReference type="NCBI Taxonomy" id="449393"/>
    <lineage>
        <taxon>unclassified sequences</taxon>
        <taxon>metagenomes</taxon>
        <taxon>ecological metagenomes</taxon>
    </lineage>
</organism>
<name>A0A6J7RLX8_9ZZZZ</name>
<dbReference type="AlphaFoldDB" id="A0A6J7RLX8"/>
<gene>
    <name evidence="2" type="ORF">UFOPK4098_01419</name>
</gene>
<evidence type="ECO:0000313" key="2">
    <source>
        <dbReference type="EMBL" id="CAB5029634.1"/>
    </source>
</evidence>
<protein>
    <submittedName>
        <fullName evidence="2">Unannotated protein</fullName>
    </submittedName>
</protein>
<evidence type="ECO:0000256" key="1">
    <source>
        <dbReference type="SAM" id="Phobius"/>
    </source>
</evidence>
<proteinExistence type="predicted"/>
<keyword evidence="1" id="KW-1133">Transmembrane helix</keyword>
<feature type="transmembrane region" description="Helical" evidence="1">
    <location>
        <begin position="173"/>
        <end position="191"/>
    </location>
</feature>
<accession>A0A6J7RLX8</accession>
<reference evidence="2" key="1">
    <citation type="submission" date="2020-05" db="EMBL/GenBank/DDBJ databases">
        <authorList>
            <person name="Chiriac C."/>
            <person name="Salcher M."/>
            <person name="Ghai R."/>
            <person name="Kavagutti S V."/>
        </authorList>
    </citation>
    <scope>NUCLEOTIDE SEQUENCE</scope>
</reference>
<feature type="transmembrane region" description="Helical" evidence="1">
    <location>
        <begin position="70"/>
        <end position="90"/>
    </location>
</feature>
<keyword evidence="1" id="KW-0472">Membrane</keyword>
<keyword evidence="1" id="KW-0812">Transmembrane</keyword>
<feature type="transmembrane region" description="Helical" evidence="1">
    <location>
        <begin position="43"/>
        <end position="63"/>
    </location>
</feature>
<feature type="transmembrane region" description="Helical" evidence="1">
    <location>
        <begin position="102"/>
        <end position="128"/>
    </location>
</feature>
<feature type="transmembrane region" description="Helical" evidence="1">
    <location>
        <begin position="12"/>
        <end position="31"/>
    </location>
</feature>
<feature type="transmembrane region" description="Helical" evidence="1">
    <location>
        <begin position="148"/>
        <end position="167"/>
    </location>
</feature>